<name>A0A2T0FIP9_9ASCO</name>
<accession>A0A2T0FIP9</accession>
<comment type="caution">
    <text evidence="6">The sequence shown here is derived from an EMBL/GenBank/DDBJ whole genome shotgun (WGS) entry which is preliminary data.</text>
</comment>
<evidence type="ECO:0000256" key="3">
    <source>
        <dbReference type="ARBA" id="ARBA00023135"/>
    </source>
</evidence>
<keyword evidence="2" id="KW-0963">Cytoplasm</keyword>
<evidence type="ECO:0000256" key="5">
    <source>
        <dbReference type="SAM" id="MobiDB-lite"/>
    </source>
</evidence>
<dbReference type="InterPro" id="IPR002778">
    <property type="entry name" value="Signal_recog_particle_SRP19"/>
</dbReference>
<gene>
    <name evidence="6" type="ORF">B9G98_02488</name>
</gene>
<comment type="subcellular location">
    <subcellularLocation>
        <location evidence="1">Cytoplasm</location>
    </subcellularLocation>
</comment>
<dbReference type="SUPFAM" id="SSF69695">
    <property type="entry name" value="SRP19"/>
    <property type="match status" value="1"/>
</dbReference>
<dbReference type="PANTHER" id="PTHR17453:SF0">
    <property type="entry name" value="SIGNAL RECOGNITION PARTICLE 19 KDA PROTEIN"/>
    <property type="match status" value="1"/>
</dbReference>
<dbReference type="Proteomes" id="UP000238350">
    <property type="component" value="Unassembled WGS sequence"/>
</dbReference>
<evidence type="ECO:0000256" key="2">
    <source>
        <dbReference type="ARBA" id="ARBA00022490"/>
    </source>
</evidence>
<evidence type="ECO:0000313" key="7">
    <source>
        <dbReference type="Proteomes" id="UP000238350"/>
    </source>
</evidence>
<dbReference type="GeneID" id="36516236"/>
<protein>
    <submittedName>
        <fullName evidence="6">Signal recognition particle SEC65 subunit</fullName>
    </submittedName>
</protein>
<dbReference type="GO" id="GO:0008312">
    <property type="term" value="F:7S RNA binding"/>
    <property type="evidence" value="ECO:0007669"/>
    <property type="project" value="InterPro"/>
</dbReference>
<feature type="region of interest" description="Disordered" evidence="5">
    <location>
        <begin position="1"/>
        <end position="61"/>
    </location>
</feature>
<dbReference type="GO" id="GO:0005786">
    <property type="term" value="C:signal recognition particle, endoplasmic reticulum targeting"/>
    <property type="evidence" value="ECO:0007669"/>
    <property type="project" value="UniProtKB-KW"/>
</dbReference>
<dbReference type="RefSeq" id="XP_024664813.1">
    <property type="nucleotide sequence ID" value="XM_024809045.1"/>
</dbReference>
<feature type="compositionally biased region" description="Acidic residues" evidence="5">
    <location>
        <begin position="1"/>
        <end position="22"/>
    </location>
</feature>
<dbReference type="EMBL" id="NDIQ01000021">
    <property type="protein sequence ID" value="PRT54868.1"/>
    <property type="molecule type" value="Genomic_DNA"/>
</dbReference>
<dbReference type="OrthoDB" id="2190947at2759"/>
<keyword evidence="7" id="KW-1185">Reference proteome</keyword>
<reference evidence="6 7" key="1">
    <citation type="submission" date="2017-04" db="EMBL/GenBank/DDBJ databases">
        <title>Genome sequencing of [Candida] sorbophila.</title>
        <authorList>
            <person name="Ahn J.O."/>
        </authorList>
    </citation>
    <scope>NUCLEOTIDE SEQUENCE [LARGE SCALE GENOMIC DNA]</scope>
    <source>
        <strain evidence="6 7">DS02</strain>
    </source>
</reference>
<dbReference type="InterPro" id="IPR036521">
    <property type="entry name" value="SRP19-like_sf"/>
</dbReference>
<sequence length="254" mass="28148">MPQIEEIVDEQDIDNMDYDPADFESSNPFSTDMPVEGGVRLRPVERPNPQPAARPAGSGVPDLQQMMSAAQSMPAPENTPRFASGVAKNEVPEEMKDWKVIYPCYFDKRRSLKEGRRVPADMAVNDPLAITLAEACESLGYQVSVELVKGHPQDWANLGRIRVNTKDPKRTLYPKIAQYLKMHPTTEASAYADDYRRVAHFDSVRPLARPLGIKMNDILPGISPALSAQKEIDKAMTTDVGRMFGGMGMPGMAK</sequence>
<evidence type="ECO:0000256" key="1">
    <source>
        <dbReference type="ARBA" id="ARBA00004496"/>
    </source>
</evidence>
<evidence type="ECO:0000313" key="6">
    <source>
        <dbReference type="EMBL" id="PRT54868.1"/>
    </source>
</evidence>
<dbReference type="Pfam" id="PF01922">
    <property type="entry name" value="SRP19"/>
    <property type="match status" value="1"/>
</dbReference>
<dbReference type="GO" id="GO:0006617">
    <property type="term" value="P:SRP-dependent cotranslational protein targeting to membrane, signal sequence recognition"/>
    <property type="evidence" value="ECO:0007669"/>
    <property type="project" value="TreeGrafter"/>
</dbReference>
<organism evidence="6 7">
    <name type="scientific">Wickerhamiella sorbophila</name>
    <dbReference type="NCBI Taxonomy" id="45607"/>
    <lineage>
        <taxon>Eukaryota</taxon>
        <taxon>Fungi</taxon>
        <taxon>Dikarya</taxon>
        <taxon>Ascomycota</taxon>
        <taxon>Saccharomycotina</taxon>
        <taxon>Dipodascomycetes</taxon>
        <taxon>Dipodascales</taxon>
        <taxon>Trichomonascaceae</taxon>
        <taxon>Wickerhamiella</taxon>
    </lineage>
</organism>
<dbReference type="Gene3D" id="3.30.56.30">
    <property type="entry name" value="Signal recognition particle, SRP19-like subunit"/>
    <property type="match status" value="1"/>
</dbReference>
<proteinExistence type="predicted"/>
<dbReference type="STRING" id="45607.A0A2T0FIP9"/>
<dbReference type="PANTHER" id="PTHR17453">
    <property type="entry name" value="SIGNAL RECOGNITION PARTICLE 19 KD PROTEIN"/>
    <property type="match status" value="1"/>
</dbReference>
<keyword evidence="3" id="KW-0733">Signal recognition particle</keyword>
<evidence type="ECO:0000256" key="4">
    <source>
        <dbReference type="ARBA" id="ARBA00023274"/>
    </source>
</evidence>
<keyword evidence="4" id="KW-0687">Ribonucleoprotein</keyword>
<dbReference type="AlphaFoldDB" id="A0A2T0FIP9"/>